<dbReference type="SUPFAM" id="SSF53649">
    <property type="entry name" value="Alkaline phosphatase-like"/>
    <property type="match status" value="1"/>
</dbReference>
<dbReference type="RefSeq" id="WP_189569207.1">
    <property type="nucleotide sequence ID" value="NZ_BMXI01000005.1"/>
</dbReference>
<evidence type="ECO:0000256" key="5">
    <source>
        <dbReference type="SAM" id="MobiDB-lite"/>
    </source>
</evidence>
<dbReference type="GO" id="GO:0004065">
    <property type="term" value="F:arylsulfatase activity"/>
    <property type="evidence" value="ECO:0007669"/>
    <property type="project" value="TreeGrafter"/>
</dbReference>
<dbReference type="InterPro" id="IPR024607">
    <property type="entry name" value="Sulfatase_CS"/>
</dbReference>
<dbReference type="Gene3D" id="3.30.1120.10">
    <property type="match status" value="1"/>
</dbReference>
<dbReference type="AlphaFoldDB" id="A0A918TLC4"/>
<dbReference type="EMBL" id="BMXI01000005">
    <property type="protein sequence ID" value="GHC50126.1"/>
    <property type="molecule type" value="Genomic_DNA"/>
</dbReference>
<evidence type="ECO:0000313" key="8">
    <source>
        <dbReference type="EMBL" id="GHC50126.1"/>
    </source>
</evidence>
<dbReference type="PANTHER" id="PTHR42693">
    <property type="entry name" value="ARYLSULFATASE FAMILY MEMBER"/>
    <property type="match status" value="1"/>
</dbReference>
<reference evidence="8" key="1">
    <citation type="journal article" date="2014" name="Int. J. Syst. Evol. Microbiol.">
        <title>Complete genome sequence of Corynebacterium casei LMG S-19264T (=DSM 44701T), isolated from a smear-ripened cheese.</title>
        <authorList>
            <consortium name="US DOE Joint Genome Institute (JGI-PGF)"/>
            <person name="Walter F."/>
            <person name="Albersmeier A."/>
            <person name="Kalinowski J."/>
            <person name="Ruckert C."/>
        </authorList>
    </citation>
    <scope>NUCLEOTIDE SEQUENCE</scope>
    <source>
        <strain evidence="8">KCTC 12988</strain>
    </source>
</reference>
<dbReference type="Proteomes" id="UP000644507">
    <property type="component" value="Unassembled WGS sequence"/>
</dbReference>
<gene>
    <name evidence="8" type="ORF">GCM10007100_15240</name>
</gene>
<dbReference type="PANTHER" id="PTHR42693:SF53">
    <property type="entry name" value="ENDO-4-O-SULFATASE"/>
    <property type="match status" value="1"/>
</dbReference>
<keyword evidence="9" id="KW-1185">Reference proteome</keyword>
<keyword evidence="4" id="KW-0106">Calcium</keyword>
<accession>A0A918TLC4</accession>
<dbReference type="Gene3D" id="3.40.720.10">
    <property type="entry name" value="Alkaline Phosphatase, subunit A"/>
    <property type="match status" value="1"/>
</dbReference>
<evidence type="ECO:0000313" key="9">
    <source>
        <dbReference type="Proteomes" id="UP000644507"/>
    </source>
</evidence>
<keyword evidence="2" id="KW-0479">Metal-binding</keyword>
<comment type="similarity">
    <text evidence="1">Belongs to the sulfatase family.</text>
</comment>
<dbReference type="Pfam" id="PF00884">
    <property type="entry name" value="Sulfatase"/>
    <property type="match status" value="1"/>
</dbReference>
<keyword evidence="6" id="KW-0732">Signal</keyword>
<keyword evidence="3" id="KW-0378">Hydrolase</keyword>
<evidence type="ECO:0000256" key="1">
    <source>
        <dbReference type="ARBA" id="ARBA00008779"/>
    </source>
</evidence>
<dbReference type="InterPro" id="IPR050738">
    <property type="entry name" value="Sulfatase"/>
</dbReference>
<evidence type="ECO:0000256" key="3">
    <source>
        <dbReference type="ARBA" id="ARBA00022801"/>
    </source>
</evidence>
<name>A0A918TLC4_9BACT</name>
<evidence type="ECO:0000259" key="7">
    <source>
        <dbReference type="Pfam" id="PF00884"/>
    </source>
</evidence>
<dbReference type="InterPro" id="IPR000917">
    <property type="entry name" value="Sulfatase_N"/>
</dbReference>
<organism evidence="8 9">
    <name type="scientific">Roseibacillus persicicus</name>
    <dbReference type="NCBI Taxonomy" id="454148"/>
    <lineage>
        <taxon>Bacteria</taxon>
        <taxon>Pseudomonadati</taxon>
        <taxon>Verrucomicrobiota</taxon>
        <taxon>Verrucomicrobiia</taxon>
        <taxon>Verrucomicrobiales</taxon>
        <taxon>Verrucomicrobiaceae</taxon>
        <taxon>Roseibacillus</taxon>
    </lineage>
</organism>
<dbReference type="GO" id="GO:0046872">
    <property type="term" value="F:metal ion binding"/>
    <property type="evidence" value="ECO:0007669"/>
    <property type="project" value="UniProtKB-KW"/>
</dbReference>
<feature type="chain" id="PRO_5037549555" evidence="6">
    <location>
        <begin position="34"/>
        <end position="491"/>
    </location>
</feature>
<feature type="signal peptide" evidence="6">
    <location>
        <begin position="1"/>
        <end position="33"/>
    </location>
</feature>
<evidence type="ECO:0000256" key="4">
    <source>
        <dbReference type="ARBA" id="ARBA00022837"/>
    </source>
</evidence>
<evidence type="ECO:0000256" key="6">
    <source>
        <dbReference type="SAM" id="SignalP"/>
    </source>
</evidence>
<dbReference type="InterPro" id="IPR017850">
    <property type="entry name" value="Alkaline_phosphatase_core_sf"/>
</dbReference>
<comment type="caution">
    <text evidence="8">The sequence shown here is derived from an EMBL/GenBank/DDBJ whole genome shotgun (WGS) entry which is preliminary data.</text>
</comment>
<dbReference type="PROSITE" id="PS00149">
    <property type="entry name" value="SULFATASE_2"/>
    <property type="match status" value="1"/>
</dbReference>
<sequence>MNNAVTRFFRPFPSCRPWQATFFALLVPLSLFASESPNVVLIISDDQGWADIGYNNPKVYSPNLDRLARSGALLKRHYVMPQCTPTRVALMTGRYPGRFGTTALQASNEPSFPLGTFSLPQMFQDAGYETFMSGKWHLGSSPEHGPNHFGFDESHGSLTGAVGMYDHRYHAEPDTPYDPTWHRNHEIIPGFQNGRHVTDLTKEEAVKFIERKRDSPFFLYLPFHAPHTPLDERGTFVDTPTQPDPKNPNRWLNEDKIEWFHDPEGKIQAEPSRDKRLLLATIRHLDSAIGDIVQALEKTGQRDNTLILFSSDNGPWRNNGGGSYPDNYPLKDYNQPSSLRGKKLDVWEGGIQVPGFINWPGKIEAKEIEQKVHIIDWFPTLANIIGLEPSKSPEWDGVNLSPVLFQNETLPERDLYWVWSSKINRWALRHKEWKIVKYGQGEPQLDQWLLFNLERDPEEKHDQASLHPEIVSALHERFLAHRKRDSLQDTR</sequence>
<evidence type="ECO:0000256" key="2">
    <source>
        <dbReference type="ARBA" id="ARBA00022723"/>
    </source>
</evidence>
<protein>
    <submittedName>
        <fullName evidence="8">Arylsulfatase</fullName>
    </submittedName>
</protein>
<proteinExistence type="inferred from homology"/>
<feature type="domain" description="Sulfatase N-terminal" evidence="7">
    <location>
        <begin position="37"/>
        <end position="386"/>
    </location>
</feature>
<feature type="region of interest" description="Disordered" evidence="5">
    <location>
        <begin position="231"/>
        <end position="250"/>
    </location>
</feature>
<reference evidence="8" key="2">
    <citation type="submission" date="2020-09" db="EMBL/GenBank/DDBJ databases">
        <authorList>
            <person name="Sun Q."/>
            <person name="Kim S."/>
        </authorList>
    </citation>
    <scope>NUCLEOTIDE SEQUENCE</scope>
    <source>
        <strain evidence="8">KCTC 12988</strain>
    </source>
</reference>